<name>A0ABQ6M4J4_9STRA</name>
<feature type="region of interest" description="Disordered" evidence="1">
    <location>
        <begin position="1"/>
        <end position="41"/>
    </location>
</feature>
<sequence>MPPPSDSTPLLPPFSSSQNSQKSDLTSSSSENTSVPSLTPHYNTVHLLPHFPSPDAYHANPFDPTQAAAPRGSSRGTSIHNPLPSHQSKDHSILRSATSRSLADRSSLLSTSSTLGRSVVLASHDLSLSLRPFEPLSTMPLYSFLLFLLSLPAPSRLILLADLLLSSLHLYSFRACLPSLELFFASVAPSSKTHYLRNVAFMLPPVFLSFMLRFSHFSLVLLLLTNTYVTRAKRA</sequence>
<evidence type="ECO:0000256" key="2">
    <source>
        <dbReference type="SAM" id="Phobius"/>
    </source>
</evidence>
<feature type="compositionally biased region" description="Pro residues" evidence="1">
    <location>
        <begin position="1"/>
        <end position="12"/>
    </location>
</feature>
<feature type="compositionally biased region" description="Low complexity" evidence="1">
    <location>
        <begin position="13"/>
        <end position="39"/>
    </location>
</feature>
<evidence type="ECO:0000313" key="3">
    <source>
        <dbReference type="EMBL" id="GMI19284.1"/>
    </source>
</evidence>
<evidence type="ECO:0000313" key="4">
    <source>
        <dbReference type="Proteomes" id="UP001165060"/>
    </source>
</evidence>
<keyword evidence="2" id="KW-1133">Transmembrane helix</keyword>
<dbReference type="Proteomes" id="UP001165060">
    <property type="component" value="Unassembled WGS sequence"/>
</dbReference>
<gene>
    <name evidence="3" type="ORF">TeGR_g7370</name>
</gene>
<feature type="compositionally biased region" description="Polar residues" evidence="1">
    <location>
        <begin position="74"/>
        <end position="86"/>
    </location>
</feature>
<protein>
    <submittedName>
        <fullName evidence="3">Uncharacterized protein</fullName>
    </submittedName>
</protein>
<proteinExistence type="predicted"/>
<accession>A0ABQ6M4J4</accession>
<keyword evidence="2" id="KW-0472">Membrane</keyword>
<feature type="region of interest" description="Disordered" evidence="1">
    <location>
        <begin position="56"/>
        <end position="96"/>
    </location>
</feature>
<organism evidence="3 4">
    <name type="scientific">Tetraparma gracilis</name>
    <dbReference type="NCBI Taxonomy" id="2962635"/>
    <lineage>
        <taxon>Eukaryota</taxon>
        <taxon>Sar</taxon>
        <taxon>Stramenopiles</taxon>
        <taxon>Ochrophyta</taxon>
        <taxon>Bolidophyceae</taxon>
        <taxon>Parmales</taxon>
        <taxon>Triparmaceae</taxon>
        <taxon>Tetraparma</taxon>
    </lineage>
</organism>
<keyword evidence="2" id="KW-0812">Transmembrane</keyword>
<reference evidence="3 4" key="1">
    <citation type="journal article" date="2023" name="Commun. Biol.">
        <title>Genome analysis of Parmales, the sister group of diatoms, reveals the evolutionary specialization of diatoms from phago-mixotrophs to photoautotrophs.</title>
        <authorList>
            <person name="Ban H."/>
            <person name="Sato S."/>
            <person name="Yoshikawa S."/>
            <person name="Yamada K."/>
            <person name="Nakamura Y."/>
            <person name="Ichinomiya M."/>
            <person name="Sato N."/>
            <person name="Blanc-Mathieu R."/>
            <person name="Endo H."/>
            <person name="Kuwata A."/>
            <person name="Ogata H."/>
        </authorList>
    </citation>
    <scope>NUCLEOTIDE SEQUENCE [LARGE SCALE GENOMIC DNA]</scope>
</reference>
<feature type="transmembrane region" description="Helical" evidence="2">
    <location>
        <begin position="210"/>
        <end position="229"/>
    </location>
</feature>
<evidence type="ECO:0000256" key="1">
    <source>
        <dbReference type="SAM" id="MobiDB-lite"/>
    </source>
</evidence>
<keyword evidence="4" id="KW-1185">Reference proteome</keyword>
<comment type="caution">
    <text evidence="3">The sequence shown here is derived from an EMBL/GenBank/DDBJ whole genome shotgun (WGS) entry which is preliminary data.</text>
</comment>
<dbReference type="EMBL" id="BRYB01003704">
    <property type="protein sequence ID" value="GMI19284.1"/>
    <property type="molecule type" value="Genomic_DNA"/>
</dbReference>